<gene>
    <name evidence="1" type="ORF">BO87DRAFT_125974</name>
</gene>
<evidence type="ECO:0000313" key="2">
    <source>
        <dbReference type="Proteomes" id="UP000247647"/>
    </source>
</evidence>
<proteinExistence type="predicted"/>
<protein>
    <submittedName>
        <fullName evidence="1">Uncharacterized protein</fullName>
    </submittedName>
</protein>
<dbReference type="RefSeq" id="XP_025476933.1">
    <property type="nucleotide sequence ID" value="XM_025618014.1"/>
</dbReference>
<name>A0A318YAR7_ASPNB</name>
<dbReference type="Proteomes" id="UP000247647">
    <property type="component" value="Unassembled WGS sequence"/>
</dbReference>
<dbReference type="EMBL" id="KZ821473">
    <property type="protein sequence ID" value="PYH31455.1"/>
    <property type="molecule type" value="Genomic_DNA"/>
</dbReference>
<reference evidence="1" key="1">
    <citation type="submission" date="2016-12" db="EMBL/GenBank/DDBJ databases">
        <title>The genomes of Aspergillus section Nigri reveals drivers in fungal speciation.</title>
        <authorList>
            <consortium name="DOE Joint Genome Institute"/>
            <person name="Vesth T.C."/>
            <person name="Nybo J."/>
            <person name="Theobald S."/>
            <person name="Brandl J."/>
            <person name="Frisvad J.C."/>
            <person name="Nielsen K.F."/>
            <person name="Lyhne E.K."/>
            <person name="Kogle M.E."/>
            <person name="Kuo A."/>
            <person name="Riley R."/>
            <person name="Clum A."/>
            <person name="Nolan M."/>
            <person name="Lipzen A."/>
            <person name="Salamov A."/>
            <person name="Henrissat B."/>
            <person name="Wiebenga A."/>
            <person name="De Vries R.P."/>
            <person name="Grigoriev I.V."/>
            <person name="Mortensen U.H."/>
            <person name="Andersen M.R."/>
            <person name="Baker S.E."/>
        </authorList>
    </citation>
    <scope>NUCLEOTIDE SEQUENCE [LARGE SCALE GENOMIC DNA]</scope>
    <source>
        <strain evidence="1">CBS 115656</strain>
    </source>
</reference>
<dbReference type="GeneID" id="37120470"/>
<sequence length="141" mass="15607">MIEMWATRVNLISAYSPSECSKIPVSDTCRIVEPNNISTHLPLDAQGELLVEGPIVGFRYATILGAQEIHFQYHCLAGSASYAEFWSTRVSTAQETSYDIISTNLCITWSVSFHGSCYKGSGSSTPRWNITFGYDLQAPSR</sequence>
<keyword evidence="2" id="KW-1185">Reference proteome</keyword>
<organism evidence="1 2">
    <name type="scientific">Aspergillus neoniger (strain CBS 115656)</name>
    <dbReference type="NCBI Taxonomy" id="1448310"/>
    <lineage>
        <taxon>Eukaryota</taxon>
        <taxon>Fungi</taxon>
        <taxon>Dikarya</taxon>
        <taxon>Ascomycota</taxon>
        <taxon>Pezizomycotina</taxon>
        <taxon>Eurotiomycetes</taxon>
        <taxon>Eurotiomycetidae</taxon>
        <taxon>Eurotiales</taxon>
        <taxon>Aspergillaceae</taxon>
        <taxon>Aspergillus</taxon>
        <taxon>Aspergillus subgen. Circumdati</taxon>
    </lineage>
</organism>
<evidence type="ECO:0000313" key="1">
    <source>
        <dbReference type="EMBL" id="PYH31455.1"/>
    </source>
</evidence>
<dbReference type="AlphaFoldDB" id="A0A318YAR7"/>
<accession>A0A318YAR7</accession>